<evidence type="ECO:0000313" key="7">
    <source>
        <dbReference type="EMBL" id="MBS3849834.1"/>
    </source>
</evidence>
<feature type="domain" description="Plastocyanin-like" evidence="5">
    <location>
        <begin position="371"/>
        <end position="481"/>
    </location>
</feature>
<dbReference type="Gene3D" id="2.60.40.420">
    <property type="entry name" value="Cupredoxins - blue copper proteins"/>
    <property type="match status" value="3"/>
</dbReference>
<keyword evidence="3" id="KW-0186">Copper</keyword>
<dbReference type="Pfam" id="PF07731">
    <property type="entry name" value="Cu-oxidase_2"/>
    <property type="match status" value="1"/>
</dbReference>
<dbReference type="RefSeq" id="WP_212659465.1">
    <property type="nucleotide sequence ID" value="NZ_JAGXTP010000002.1"/>
</dbReference>
<evidence type="ECO:0000256" key="2">
    <source>
        <dbReference type="ARBA" id="ARBA00023002"/>
    </source>
</evidence>
<dbReference type="PROSITE" id="PS00080">
    <property type="entry name" value="MULTICOPPER_OXIDASE2"/>
    <property type="match status" value="1"/>
</dbReference>
<dbReference type="CDD" id="cd13865">
    <property type="entry name" value="CuRO_1_LCC_like_3"/>
    <property type="match status" value="1"/>
</dbReference>
<comment type="caution">
    <text evidence="7">The sequence shown here is derived from an EMBL/GenBank/DDBJ whole genome shotgun (WGS) entry which is preliminary data.</text>
</comment>
<keyword evidence="2" id="KW-0560">Oxidoreductase</keyword>
<dbReference type="Proteomes" id="UP000678281">
    <property type="component" value="Unassembled WGS sequence"/>
</dbReference>
<dbReference type="Pfam" id="PF07732">
    <property type="entry name" value="Cu-oxidase_3"/>
    <property type="match status" value="1"/>
</dbReference>
<dbReference type="EMBL" id="JAGXTP010000002">
    <property type="protein sequence ID" value="MBS3849834.1"/>
    <property type="molecule type" value="Genomic_DNA"/>
</dbReference>
<dbReference type="InterPro" id="IPR008972">
    <property type="entry name" value="Cupredoxin"/>
</dbReference>
<evidence type="ECO:0000259" key="5">
    <source>
        <dbReference type="Pfam" id="PF07731"/>
    </source>
</evidence>
<dbReference type="GO" id="GO:0005507">
    <property type="term" value="F:copper ion binding"/>
    <property type="evidence" value="ECO:0007669"/>
    <property type="project" value="InterPro"/>
</dbReference>
<dbReference type="InterPro" id="IPR006311">
    <property type="entry name" value="TAT_signal"/>
</dbReference>
<evidence type="ECO:0000256" key="1">
    <source>
        <dbReference type="ARBA" id="ARBA00022723"/>
    </source>
</evidence>
<dbReference type="PROSITE" id="PS51318">
    <property type="entry name" value="TAT"/>
    <property type="match status" value="1"/>
</dbReference>
<evidence type="ECO:0000256" key="3">
    <source>
        <dbReference type="ARBA" id="ARBA00023008"/>
    </source>
</evidence>
<dbReference type="CDD" id="cd13887">
    <property type="entry name" value="CuRO_2_MCO_like_2"/>
    <property type="match status" value="1"/>
</dbReference>
<dbReference type="PANTHER" id="PTHR11709:SF394">
    <property type="entry name" value="FI03373P-RELATED"/>
    <property type="match status" value="1"/>
</dbReference>
<keyword evidence="8" id="KW-1185">Reference proteome</keyword>
<reference evidence="7" key="1">
    <citation type="submission" date="2021-04" db="EMBL/GenBank/DDBJ databases">
        <title>Devosia litorisediminis sp. nov., isolated from a sand dune.</title>
        <authorList>
            <person name="Park S."/>
            <person name="Yoon J.-H."/>
        </authorList>
    </citation>
    <scope>NUCLEOTIDE SEQUENCE</scope>
    <source>
        <strain evidence="7">BSSL-BM10</strain>
    </source>
</reference>
<feature type="domain" description="Plastocyanin-like" evidence="4">
    <location>
        <begin position="223"/>
        <end position="303"/>
    </location>
</feature>
<protein>
    <submittedName>
        <fullName evidence="7">Multicopper oxidase family protein</fullName>
    </submittedName>
</protein>
<dbReference type="InterPro" id="IPR045087">
    <property type="entry name" value="Cu-oxidase_fam"/>
</dbReference>
<dbReference type="InterPro" id="IPR002355">
    <property type="entry name" value="Cu_oxidase_Cu_BS"/>
</dbReference>
<dbReference type="InterPro" id="IPR034279">
    <property type="entry name" value="CuRO_3_CopA"/>
</dbReference>
<organism evidence="7 8">
    <name type="scientific">Devosia litorisediminis</name>
    <dbReference type="NCBI Taxonomy" id="2829817"/>
    <lineage>
        <taxon>Bacteria</taxon>
        <taxon>Pseudomonadati</taxon>
        <taxon>Pseudomonadota</taxon>
        <taxon>Alphaproteobacteria</taxon>
        <taxon>Hyphomicrobiales</taxon>
        <taxon>Devosiaceae</taxon>
        <taxon>Devosia</taxon>
    </lineage>
</organism>
<name>A0A942IEM1_9HYPH</name>
<evidence type="ECO:0000313" key="8">
    <source>
        <dbReference type="Proteomes" id="UP000678281"/>
    </source>
</evidence>
<proteinExistence type="predicted"/>
<evidence type="ECO:0000259" key="6">
    <source>
        <dbReference type="Pfam" id="PF07732"/>
    </source>
</evidence>
<dbReference type="Pfam" id="PF00394">
    <property type="entry name" value="Cu-oxidase"/>
    <property type="match status" value="1"/>
</dbReference>
<dbReference type="InterPro" id="IPR011707">
    <property type="entry name" value="Cu-oxidase-like_N"/>
</dbReference>
<sequence length="483" mass="52236">MSLKLSRRAFLGSAAIAGAATILPSRWALGASQSKTLAIEKRTIEVLGRAASVYGLAGPDGRQGLFLGADEPFTVTLDNQLDVDSIIHWHGQTPAPDLDGVADTGYVGPLASGEMREYDFAPRPGTHWMHSHHGLQEQRQLAAPLIVRTREDEAADVQDATVLLHDFAFRSPEDILEDLVGATASGQDGVSMGGMMGGMMMPGMNNAPMMGGTSMMAMDLNDVEYDAYLANDRTLEDPEVIRAERNGRVRLRLINGAASTAFWIDLGATQGTVIAVDGNDVEPVEGSLFPLAQAQRIDLLIDVAPGSIVPVFAQREGGRERTGVILAAPDVTIPRFSELADNDIGPVDLSLEAVLRAKSTPGARSSAKSSVMLMGAMSPYAWNIDGNYWPDTRPIEVRQGERIELEMMNHSMMAHPMHLHGHHFQVTNINGKPLAGAIRDTVVVPPMGRISIAFDADNPGRWLFHCHNLYHMATGMMGEVRYV</sequence>
<accession>A0A942IEM1</accession>
<dbReference type="SUPFAM" id="SSF49503">
    <property type="entry name" value="Cupredoxins"/>
    <property type="match status" value="3"/>
</dbReference>
<feature type="domain" description="Plastocyanin-like" evidence="6">
    <location>
        <begin position="72"/>
        <end position="151"/>
    </location>
</feature>
<dbReference type="PANTHER" id="PTHR11709">
    <property type="entry name" value="MULTI-COPPER OXIDASE"/>
    <property type="match status" value="1"/>
</dbReference>
<dbReference type="InterPro" id="IPR011706">
    <property type="entry name" value="Cu-oxidase_C"/>
</dbReference>
<dbReference type="GO" id="GO:0016491">
    <property type="term" value="F:oxidoreductase activity"/>
    <property type="evidence" value="ECO:0007669"/>
    <property type="project" value="UniProtKB-KW"/>
</dbReference>
<dbReference type="InterPro" id="IPR001117">
    <property type="entry name" value="Cu-oxidase_2nd"/>
</dbReference>
<gene>
    <name evidence="7" type="ORF">KD146_14120</name>
</gene>
<evidence type="ECO:0000259" key="4">
    <source>
        <dbReference type="Pfam" id="PF00394"/>
    </source>
</evidence>
<dbReference type="AlphaFoldDB" id="A0A942IEM1"/>
<dbReference type="CDD" id="cd13896">
    <property type="entry name" value="CuRO_3_CopA"/>
    <property type="match status" value="1"/>
</dbReference>
<keyword evidence="1" id="KW-0479">Metal-binding</keyword>